<gene>
    <name evidence="1" type="ORF">SAMN06295912_102302</name>
</gene>
<accession>A0A239CMR0</accession>
<reference evidence="2" key="1">
    <citation type="submission" date="2017-06" db="EMBL/GenBank/DDBJ databases">
        <authorList>
            <person name="Varghese N."/>
            <person name="Submissions S."/>
        </authorList>
    </citation>
    <scope>NUCLEOTIDE SEQUENCE [LARGE SCALE GENOMIC DNA]</scope>
    <source>
        <strain evidence="2">LNB2</strain>
    </source>
</reference>
<keyword evidence="2" id="KW-1185">Reference proteome</keyword>
<organism evidence="1 2">
    <name type="scientific">Edaphosphingomonas laterariae</name>
    <dbReference type="NCBI Taxonomy" id="861865"/>
    <lineage>
        <taxon>Bacteria</taxon>
        <taxon>Pseudomonadati</taxon>
        <taxon>Pseudomonadota</taxon>
        <taxon>Alphaproteobacteria</taxon>
        <taxon>Sphingomonadales</taxon>
        <taxon>Rhizorhabdaceae</taxon>
        <taxon>Edaphosphingomonas</taxon>
    </lineage>
</organism>
<evidence type="ECO:0000313" key="2">
    <source>
        <dbReference type="Proteomes" id="UP000198281"/>
    </source>
</evidence>
<dbReference type="Proteomes" id="UP000198281">
    <property type="component" value="Unassembled WGS sequence"/>
</dbReference>
<protein>
    <submittedName>
        <fullName evidence="1">Uncharacterized protein</fullName>
    </submittedName>
</protein>
<proteinExistence type="predicted"/>
<sequence length="84" mass="8548">MAEQTVLRPEVGAVPGAVIFDSNGIEAAVARPAIGFVRGAMEAGQGIGQATPCRALQGAVISEDGHHENINSTAKPLGQARLSL</sequence>
<dbReference type="EMBL" id="FZOS01000002">
    <property type="protein sequence ID" value="SNS21455.1"/>
    <property type="molecule type" value="Genomic_DNA"/>
</dbReference>
<name>A0A239CMR0_9SPHN</name>
<evidence type="ECO:0000313" key="1">
    <source>
        <dbReference type="EMBL" id="SNS21455.1"/>
    </source>
</evidence>
<dbReference type="AlphaFoldDB" id="A0A239CMR0"/>
<dbReference type="RefSeq" id="WP_144033711.1">
    <property type="nucleotide sequence ID" value="NZ_FZOS01000002.1"/>
</dbReference>